<dbReference type="GO" id="GO:0005524">
    <property type="term" value="F:ATP binding"/>
    <property type="evidence" value="ECO:0007669"/>
    <property type="project" value="InterPro"/>
</dbReference>
<dbReference type="InterPro" id="IPR020568">
    <property type="entry name" value="Ribosomal_Su5_D2-typ_SF"/>
</dbReference>
<gene>
    <name evidence="4" type="ORF">CSA55_02945</name>
</gene>
<accession>A0A2G6KBQ3</accession>
<dbReference type="PANTHER" id="PTHR32039:SF7">
    <property type="entry name" value="COMPETENCE PROTEIN COMM"/>
    <property type="match status" value="1"/>
</dbReference>
<feature type="region of interest" description="Disordered" evidence="2">
    <location>
        <begin position="268"/>
        <end position="288"/>
    </location>
</feature>
<comment type="caution">
    <text evidence="4">The sequence shown here is derived from an EMBL/GenBank/DDBJ whole genome shotgun (WGS) entry which is preliminary data.</text>
</comment>
<dbReference type="GO" id="GO:0008233">
    <property type="term" value="F:peptidase activity"/>
    <property type="evidence" value="ECO:0007669"/>
    <property type="project" value="UniProtKB-KW"/>
</dbReference>
<dbReference type="Proteomes" id="UP000230914">
    <property type="component" value="Unassembled WGS sequence"/>
</dbReference>
<dbReference type="InterPro" id="IPR004482">
    <property type="entry name" value="Mg_chelat-rel"/>
</dbReference>
<dbReference type="CDD" id="cd00009">
    <property type="entry name" value="AAA"/>
    <property type="match status" value="1"/>
</dbReference>
<feature type="domain" description="AAA+ ATPase" evidence="3">
    <location>
        <begin position="209"/>
        <end position="392"/>
    </location>
</feature>
<evidence type="ECO:0000256" key="2">
    <source>
        <dbReference type="SAM" id="MobiDB-lite"/>
    </source>
</evidence>
<keyword evidence="4" id="KW-0378">Hydrolase</keyword>
<dbReference type="Gene3D" id="3.30.230.10">
    <property type="match status" value="1"/>
</dbReference>
<protein>
    <submittedName>
        <fullName evidence="4">ATP-dependent protease</fullName>
    </submittedName>
</protein>
<dbReference type="InterPro" id="IPR025158">
    <property type="entry name" value="Mg_chelat-rel_C"/>
</dbReference>
<dbReference type="InterPro" id="IPR003593">
    <property type="entry name" value="AAA+_ATPase"/>
</dbReference>
<evidence type="ECO:0000313" key="4">
    <source>
        <dbReference type="EMBL" id="PIE32790.1"/>
    </source>
</evidence>
<dbReference type="NCBIfam" id="TIGR00368">
    <property type="entry name" value="YifB family Mg chelatase-like AAA ATPase"/>
    <property type="match status" value="1"/>
</dbReference>
<dbReference type="InterPro" id="IPR027417">
    <property type="entry name" value="P-loop_NTPase"/>
</dbReference>
<dbReference type="Pfam" id="PF13541">
    <property type="entry name" value="ChlI"/>
    <property type="match status" value="1"/>
</dbReference>
<dbReference type="InterPro" id="IPR045006">
    <property type="entry name" value="CHLI-like"/>
</dbReference>
<dbReference type="SUPFAM" id="SSF52540">
    <property type="entry name" value="P-loop containing nucleoside triphosphate hydrolases"/>
    <property type="match status" value="1"/>
</dbReference>
<sequence>MTATVHTATILGARGQPVTVEVHVSTDQLPGFTLLGLPDESVREARDRVRAAVVTSGFTWADKRVVVNLAPPQFRKTGSGLDLAIAVGALVAFGIIPADRVSGFGFIGELGLDGSVRPVPGVVPMVGARREVTWVVPMANAPEARVIANEVRPIDRLDRLVAALTGADDWPDDDEVGSLPVSTDAPAGDLSDVKGQPVARQALEIAAAGGHHLLFVGSPGSGKTMLAQRLVGLLPDLSPQHALETTMIHSAAGVPLPPGGLIRRPPFRSPHHTSSTGALVGGGGHRHRPGEVSLAHRGLLFLDEMGQFVPAALDALREALETGQIMVGRVDQIRVPMPARFQLVGATNPCPCGGGAPGACECDERSRHRYLSRLSGPLLDRFDLRVAIHRPDVGDMLDGQPGESTATVAERVAAARHLAIERQGHLNSDLDEAGLDEVARLDDRADAIVRDRLEQGHLTARGYHRIRRVARTIADLEGVTTSVVAADHVAAALGLRARIGAASVGQA</sequence>
<dbReference type="AlphaFoldDB" id="A0A2G6KBQ3"/>
<dbReference type="EMBL" id="PDSL01000042">
    <property type="protein sequence ID" value="PIE32790.1"/>
    <property type="molecule type" value="Genomic_DNA"/>
</dbReference>
<dbReference type="Pfam" id="PF13335">
    <property type="entry name" value="Mg_chelatase_C"/>
    <property type="match status" value="1"/>
</dbReference>
<dbReference type="GO" id="GO:0006508">
    <property type="term" value="P:proteolysis"/>
    <property type="evidence" value="ECO:0007669"/>
    <property type="project" value="UniProtKB-KW"/>
</dbReference>
<keyword evidence="4" id="KW-0645">Protease</keyword>
<dbReference type="SUPFAM" id="SSF54211">
    <property type="entry name" value="Ribosomal protein S5 domain 2-like"/>
    <property type="match status" value="1"/>
</dbReference>
<name>A0A2G6KBQ3_9ACTN</name>
<evidence type="ECO:0000256" key="1">
    <source>
        <dbReference type="ARBA" id="ARBA00006354"/>
    </source>
</evidence>
<evidence type="ECO:0000259" key="3">
    <source>
        <dbReference type="SMART" id="SM00382"/>
    </source>
</evidence>
<evidence type="ECO:0000313" key="5">
    <source>
        <dbReference type="Proteomes" id="UP000230914"/>
    </source>
</evidence>
<proteinExistence type="inferred from homology"/>
<dbReference type="Gene3D" id="3.40.50.300">
    <property type="entry name" value="P-loop containing nucleotide triphosphate hydrolases"/>
    <property type="match status" value="1"/>
</dbReference>
<organism evidence="4 5">
    <name type="scientific">Ilumatobacter coccineus</name>
    <dbReference type="NCBI Taxonomy" id="467094"/>
    <lineage>
        <taxon>Bacteria</taxon>
        <taxon>Bacillati</taxon>
        <taxon>Actinomycetota</taxon>
        <taxon>Acidimicrobiia</taxon>
        <taxon>Acidimicrobiales</taxon>
        <taxon>Ilumatobacteraceae</taxon>
        <taxon>Ilumatobacter</taxon>
    </lineage>
</organism>
<dbReference type="PANTHER" id="PTHR32039">
    <property type="entry name" value="MAGNESIUM-CHELATASE SUBUNIT CHLI"/>
    <property type="match status" value="1"/>
</dbReference>
<dbReference type="SMART" id="SM00382">
    <property type="entry name" value="AAA"/>
    <property type="match status" value="1"/>
</dbReference>
<feature type="region of interest" description="Disordered" evidence="2">
    <location>
        <begin position="171"/>
        <end position="193"/>
    </location>
</feature>
<dbReference type="InterPro" id="IPR000523">
    <property type="entry name" value="Mg_chelatse_chII-like_cat_dom"/>
</dbReference>
<comment type="similarity">
    <text evidence="1">Belongs to the Mg-chelatase subunits D/I family. ComM subfamily.</text>
</comment>
<reference evidence="4 5" key="1">
    <citation type="submission" date="2017-10" db="EMBL/GenBank/DDBJ databases">
        <title>Novel microbial diversity and functional potential in the marine mammal oral microbiome.</title>
        <authorList>
            <person name="Dudek N.K."/>
            <person name="Sun C.L."/>
            <person name="Burstein D."/>
            <person name="Kantor R.S."/>
            <person name="Aliaga Goltsman D.S."/>
            <person name="Bik E.M."/>
            <person name="Thomas B.C."/>
            <person name="Banfield J.F."/>
            <person name="Relman D.A."/>
        </authorList>
    </citation>
    <scope>NUCLEOTIDE SEQUENCE [LARGE SCALE GENOMIC DNA]</scope>
    <source>
        <strain evidence="4">DOLJORAL78_61_10</strain>
    </source>
</reference>
<dbReference type="InterPro" id="IPR014721">
    <property type="entry name" value="Ribsml_uS5_D2-typ_fold_subgr"/>
</dbReference>
<dbReference type="Pfam" id="PF01078">
    <property type="entry name" value="Mg_chelatase"/>
    <property type="match status" value="1"/>
</dbReference>